<protein>
    <submittedName>
        <fullName evidence="1">Uncharacterized protein</fullName>
    </submittedName>
</protein>
<comment type="caution">
    <text evidence="1">The sequence shown here is derived from an EMBL/GenBank/DDBJ whole genome shotgun (WGS) entry which is preliminary data.</text>
</comment>
<dbReference type="AlphaFoldDB" id="A0A8T0UE43"/>
<reference evidence="1" key="1">
    <citation type="submission" date="2020-05" db="EMBL/GenBank/DDBJ databases">
        <title>WGS assembly of Panicum virgatum.</title>
        <authorList>
            <person name="Lovell J.T."/>
            <person name="Jenkins J."/>
            <person name="Shu S."/>
            <person name="Juenger T.E."/>
            <person name="Schmutz J."/>
        </authorList>
    </citation>
    <scope>NUCLEOTIDE SEQUENCE</scope>
    <source>
        <strain evidence="1">AP13</strain>
    </source>
</reference>
<sequence length="113" mass="13264">MFHLHLGRSSFLSIPRLEHLEVHWIPSSVHVCFGTMLEDRHRRDSPEVDQGWLLDVDVDGWLLQLGRRSSSKEAARLGLREALQSRRRWFLQLAQDRHGWEVFRKGMLPLSSP</sequence>
<organism evidence="1 2">
    <name type="scientific">Panicum virgatum</name>
    <name type="common">Blackwell switchgrass</name>
    <dbReference type="NCBI Taxonomy" id="38727"/>
    <lineage>
        <taxon>Eukaryota</taxon>
        <taxon>Viridiplantae</taxon>
        <taxon>Streptophyta</taxon>
        <taxon>Embryophyta</taxon>
        <taxon>Tracheophyta</taxon>
        <taxon>Spermatophyta</taxon>
        <taxon>Magnoliopsida</taxon>
        <taxon>Liliopsida</taxon>
        <taxon>Poales</taxon>
        <taxon>Poaceae</taxon>
        <taxon>PACMAD clade</taxon>
        <taxon>Panicoideae</taxon>
        <taxon>Panicodae</taxon>
        <taxon>Paniceae</taxon>
        <taxon>Panicinae</taxon>
        <taxon>Panicum</taxon>
        <taxon>Panicum sect. Hiantes</taxon>
    </lineage>
</organism>
<dbReference type="EMBL" id="CM029042">
    <property type="protein sequence ID" value="KAG2619326.1"/>
    <property type="molecule type" value="Genomic_DNA"/>
</dbReference>
<evidence type="ECO:0000313" key="1">
    <source>
        <dbReference type="EMBL" id="KAG2619326.1"/>
    </source>
</evidence>
<accession>A0A8T0UE43</accession>
<proteinExistence type="predicted"/>
<keyword evidence="2" id="KW-1185">Reference proteome</keyword>
<dbReference type="Proteomes" id="UP000823388">
    <property type="component" value="Chromosome 3N"/>
</dbReference>
<evidence type="ECO:0000313" key="2">
    <source>
        <dbReference type="Proteomes" id="UP000823388"/>
    </source>
</evidence>
<gene>
    <name evidence="1" type="ORF">PVAP13_3NG140941</name>
</gene>
<name>A0A8T0UE43_PANVG</name>